<dbReference type="InterPro" id="IPR013078">
    <property type="entry name" value="His_Pase_superF_clade-1"/>
</dbReference>
<dbReference type="PANTHER" id="PTHR48100">
    <property type="entry name" value="BROAD-SPECIFICITY PHOSPHATASE YOR283W-RELATED"/>
    <property type="match status" value="1"/>
</dbReference>
<comment type="caution">
    <text evidence="1">The sequence shown here is derived from an EMBL/GenBank/DDBJ whole genome shotgun (WGS) entry which is preliminary data.</text>
</comment>
<reference evidence="1 2" key="1">
    <citation type="submission" date="2024-09" db="EMBL/GenBank/DDBJ databases">
        <authorList>
            <person name="Sun Q."/>
            <person name="Mori K."/>
        </authorList>
    </citation>
    <scope>NUCLEOTIDE SEQUENCE [LARGE SCALE GENOMIC DNA]</scope>
    <source>
        <strain evidence="1 2">CICC 11035S</strain>
    </source>
</reference>
<dbReference type="InterPro" id="IPR050275">
    <property type="entry name" value="PGM_Phosphatase"/>
</dbReference>
<accession>A0ABV6S7B8</accession>
<protein>
    <submittedName>
        <fullName evidence="1">Histidine phosphatase family protein</fullName>
    </submittedName>
</protein>
<dbReference type="SMART" id="SM00855">
    <property type="entry name" value="PGAM"/>
    <property type="match status" value="1"/>
</dbReference>
<evidence type="ECO:0000313" key="2">
    <source>
        <dbReference type="Proteomes" id="UP001589858"/>
    </source>
</evidence>
<dbReference type="CDD" id="cd07067">
    <property type="entry name" value="HP_PGM_like"/>
    <property type="match status" value="1"/>
</dbReference>
<organism evidence="1 2">
    <name type="scientific">Novosphingobium clariflavum</name>
    <dbReference type="NCBI Taxonomy" id="2029884"/>
    <lineage>
        <taxon>Bacteria</taxon>
        <taxon>Pseudomonadati</taxon>
        <taxon>Pseudomonadota</taxon>
        <taxon>Alphaproteobacteria</taxon>
        <taxon>Sphingomonadales</taxon>
        <taxon>Sphingomonadaceae</taxon>
        <taxon>Novosphingobium</taxon>
    </lineage>
</organism>
<dbReference type="Pfam" id="PF00300">
    <property type="entry name" value="His_Phos_1"/>
    <property type="match status" value="1"/>
</dbReference>
<gene>
    <name evidence="1" type="ORF">ACFFF8_10930</name>
</gene>
<dbReference type="InterPro" id="IPR029033">
    <property type="entry name" value="His_PPase_superfam"/>
</dbReference>
<dbReference type="Gene3D" id="3.40.50.1240">
    <property type="entry name" value="Phosphoglycerate mutase-like"/>
    <property type="match status" value="1"/>
</dbReference>
<keyword evidence="2" id="KW-1185">Reference proteome</keyword>
<sequence>MNGILVHLMRHGAPREPGLMLGHRDDPPTPTGVARCMLRAEHLAFAQVLSSDLARAKVPARQIAHARGATHRADRRWRELDFGDWDGLSPHDLDPSLQAAFWDDPDLCAPPRGERWSQLCLRVNEALCGISRDTLVVTHGGAMRAALAVLFGFDHRQIWAFEFAYCAVLSLRLWPDGEGRISAAQIVALDGGRL</sequence>
<dbReference type="EMBL" id="JBHLTM010000038">
    <property type="protein sequence ID" value="MFC0685112.1"/>
    <property type="molecule type" value="Genomic_DNA"/>
</dbReference>
<dbReference type="RefSeq" id="WP_267223337.1">
    <property type="nucleotide sequence ID" value="NZ_JAPCWC010000022.1"/>
</dbReference>
<dbReference type="PANTHER" id="PTHR48100:SF1">
    <property type="entry name" value="HISTIDINE PHOSPHATASE FAMILY PROTEIN-RELATED"/>
    <property type="match status" value="1"/>
</dbReference>
<name>A0ABV6S7B8_9SPHN</name>
<proteinExistence type="predicted"/>
<dbReference type="Proteomes" id="UP001589858">
    <property type="component" value="Unassembled WGS sequence"/>
</dbReference>
<evidence type="ECO:0000313" key="1">
    <source>
        <dbReference type="EMBL" id="MFC0685112.1"/>
    </source>
</evidence>
<dbReference type="SUPFAM" id="SSF53254">
    <property type="entry name" value="Phosphoglycerate mutase-like"/>
    <property type="match status" value="1"/>
</dbReference>